<accession>A0A9P6EHG7</accession>
<dbReference type="AlphaFoldDB" id="A0A9P6EHG7"/>
<protein>
    <recommendedName>
        <fullName evidence="2">Ribonuclease H2 subunit B</fullName>
    </recommendedName>
    <alternativeName>
        <fullName evidence="5">Ribonuclease HI subunit B</fullName>
    </alternativeName>
</protein>
<dbReference type="Gene3D" id="2.20.25.530">
    <property type="match status" value="1"/>
</dbReference>
<dbReference type="Gene3D" id="1.10.20.120">
    <property type="match status" value="1"/>
</dbReference>
<evidence type="ECO:0000256" key="1">
    <source>
        <dbReference type="ARBA" id="ARBA00004123"/>
    </source>
</evidence>
<dbReference type="GO" id="GO:0032299">
    <property type="term" value="C:ribonuclease H2 complex"/>
    <property type="evidence" value="ECO:0007669"/>
    <property type="project" value="InterPro"/>
</dbReference>
<dbReference type="GO" id="GO:0005654">
    <property type="term" value="C:nucleoplasm"/>
    <property type="evidence" value="ECO:0007669"/>
    <property type="project" value="TreeGrafter"/>
</dbReference>
<dbReference type="InterPro" id="IPR019024">
    <property type="entry name" value="RNase_H2_suB_wHTH"/>
</dbReference>
<reference evidence="9" key="1">
    <citation type="submission" date="2020-11" db="EMBL/GenBank/DDBJ databases">
        <authorList>
            <consortium name="DOE Joint Genome Institute"/>
            <person name="Ahrendt S."/>
            <person name="Riley R."/>
            <person name="Andreopoulos W."/>
            <person name="Labutti K."/>
            <person name="Pangilinan J."/>
            <person name="Ruiz-Duenas F.J."/>
            <person name="Barrasa J.M."/>
            <person name="Sanchez-Garcia M."/>
            <person name="Camarero S."/>
            <person name="Miyauchi S."/>
            <person name="Serrano A."/>
            <person name="Linde D."/>
            <person name="Babiker R."/>
            <person name="Drula E."/>
            <person name="Ayuso-Fernandez I."/>
            <person name="Pacheco R."/>
            <person name="Padilla G."/>
            <person name="Ferreira P."/>
            <person name="Barriuso J."/>
            <person name="Kellner H."/>
            <person name="Castanera R."/>
            <person name="Alfaro M."/>
            <person name="Ramirez L."/>
            <person name="Pisabarro A.G."/>
            <person name="Kuo A."/>
            <person name="Tritt A."/>
            <person name="Lipzen A."/>
            <person name="He G."/>
            <person name="Yan M."/>
            <person name="Ng V."/>
            <person name="Cullen D."/>
            <person name="Martin F."/>
            <person name="Rosso M.-N."/>
            <person name="Henrissat B."/>
            <person name="Hibbett D."/>
            <person name="Martinez A.T."/>
            <person name="Grigoriev I.V."/>
        </authorList>
    </citation>
    <scope>NUCLEOTIDE SEQUENCE</scope>
    <source>
        <strain evidence="9">CBS 506.95</strain>
    </source>
</reference>
<evidence type="ECO:0000256" key="5">
    <source>
        <dbReference type="ARBA" id="ARBA00033464"/>
    </source>
</evidence>
<dbReference type="EMBL" id="MU157847">
    <property type="protein sequence ID" value="KAF9529176.1"/>
    <property type="molecule type" value="Genomic_DNA"/>
</dbReference>
<dbReference type="PANTHER" id="PTHR13383:SF11">
    <property type="entry name" value="RIBONUCLEASE H2 SUBUNIT B"/>
    <property type="match status" value="1"/>
</dbReference>
<comment type="function">
    <text evidence="4">Non catalytic subunit of RNase H2, an endonuclease that specifically degrades the RNA of RNA:DNA hybrids. Participates in DNA replication, possibly by mediating the removal of lagging-strand Okazaki fragment RNA primers during DNA replication. Mediates the excision of single ribonucleotides from DNA:RNA duplexes.</text>
</comment>
<dbReference type="Proteomes" id="UP000807306">
    <property type="component" value="Unassembled WGS sequence"/>
</dbReference>
<sequence length="334" mass="37602">MSTHFAILPTDHLQLLSSSVNPSSNLDFLRLPHPRTGLPALFLPTQCLPSYSASANTTSILEVQSISPPDERSWILDDNVFADGKMLTMTPVDPAFLLLPILKLAETKVTEANPQFRTSDDIFEATINKLESANSRNEKSDNTLRDDLLRFCSLECTKKALSRLCDSKELSPDIVVYRHSTDRVIKYLRSKVLHLEKAPAFLASKMLTRNLAREGLMEDGQEDMLKLGRTRACCDLLAQYLSSEMRELLLNSYDFSALQKYVELQREEAMRQAAENAPVPRTKSQGTKDKLEEKEASTTAKKRKSNKASHGVETLKKVNTKSMPKLSTFFEKKT</sequence>
<evidence type="ECO:0000313" key="9">
    <source>
        <dbReference type="EMBL" id="KAF9529176.1"/>
    </source>
</evidence>
<comment type="caution">
    <text evidence="9">The sequence shown here is derived from an EMBL/GenBank/DDBJ whole genome shotgun (WGS) entry which is preliminary data.</text>
</comment>
<dbReference type="GO" id="GO:0006401">
    <property type="term" value="P:RNA catabolic process"/>
    <property type="evidence" value="ECO:0007669"/>
    <property type="project" value="TreeGrafter"/>
</dbReference>
<evidence type="ECO:0000259" key="8">
    <source>
        <dbReference type="Pfam" id="PF17745"/>
    </source>
</evidence>
<dbReference type="Pfam" id="PF09468">
    <property type="entry name" value="RNase_H2-Ydr279"/>
    <property type="match status" value="1"/>
</dbReference>
<dbReference type="Pfam" id="PF17745">
    <property type="entry name" value="Ydr279_N"/>
    <property type="match status" value="1"/>
</dbReference>
<dbReference type="InterPro" id="IPR041195">
    <property type="entry name" value="Rnh202_N"/>
</dbReference>
<keyword evidence="3" id="KW-0539">Nucleus</keyword>
<evidence type="ECO:0000259" key="7">
    <source>
        <dbReference type="Pfam" id="PF09468"/>
    </source>
</evidence>
<keyword evidence="10" id="KW-1185">Reference proteome</keyword>
<feature type="domain" description="Ribonuclease H2 subunit B wHTH" evidence="7">
    <location>
        <begin position="96"/>
        <end position="249"/>
    </location>
</feature>
<feature type="domain" description="Rnh202 triple barrel" evidence="8">
    <location>
        <begin position="19"/>
        <end position="93"/>
    </location>
</feature>
<name>A0A9P6EHG7_9AGAR</name>
<evidence type="ECO:0000256" key="3">
    <source>
        <dbReference type="ARBA" id="ARBA00023242"/>
    </source>
</evidence>
<proteinExistence type="predicted"/>
<feature type="region of interest" description="Disordered" evidence="6">
    <location>
        <begin position="272"/>
        <end position="318"/>
    </location>
</feature>
<feature type="compositionally biased region" description="Basic and acidic residues" evidence="6">
    <location>
        <begin position="286"/>
        <end position="296"/>
    </location>
</feature>
<comment type="subcellular location">
    <subcellularLocation>
        <location evidence="1">Nucleus</location>
    </subcellularLocation>
</comment>
<evidence type="ECO:0000313" key="10">
    <source>
        <dbReference type="Proteomes" id="UP000807306"/>
    </source>
</evidence>
<dbReference type="InterPro" id="IPR040456">
    <property type="entry name" value="RNase_H2_suB"/>
</dbReference>
<dbReference type="PANTHER" id="PTHR13383">
    <property type="entry name" value="RIBONUCLEASE H2 SUBUNIT B"/>
    <property type="match status" value="1"/>
</dbReference>
<evidence type="ECO:0000256" key="4">
    <source>
        <dbReference type="ARBA" id="ARBA00024778"/>
    </source>
</evidence>
<organism evidence="9 10">
    <name type="scientific">Crepidotus variabilis</name>
    <dbReference type="NCBI Taxonomy" id="179855"/>
    <lineage>
        <taxon>Eukaryota</taxon>
        <taxon>Fungi</taxon>
        <taxon>Dikarya</taxon>
        <taxon>Basidiomycota</taxon>
        <taxon>Agaricomycotina</taxon>
        <taxon>Agaricomycetes</taxon>
        <taxon>Agaricomycetidae</taxon>
        <taxon>Agaricales</taxon>
        <taxon>Agaricineae</taxon>
        <taxon>Crepidotaceae</taxon>
        <taxon>Crepidotus</taxon>
    </lineage>
</organism>
<dbReference type="CDD" id="cd09270">
    <property type="entry name" value="RNase_H2-B"/>
    <property type="match status" value="1"/>
</dbReference>
<evidence type="ECO:0000256" key="6">
    <source>
        <dbReference type="SAM" id="MobiDB-lite"/>
    </source>
</evidence>
<gene>
    <name evidence="9" type="ORF">CPB83DRAFT_790117</name>
</gene>
<dbReference type="OrthoDB" id="29098at2759"/>
<evidence type="ECO:0000256" key="2">
    <source>
        <dbReference type="ARBA" id="ARBA00019062"/>
    </source>
</evidence>